<feature type="non-terminal residue" evidence="1">
    <location>
        <position position="122"/>
    </location>
</feature>
<name>A0ABY7DTW1_MYAAR</name>
<sequence length="122" mass="13533">KSKTYSLDLHACVYSLLDNHVAFENVGDVISSVLKLVNLKSNKLPIQIAESLNEHNTTLHTDEASKYANKWGAFASRDQQGNYTLLGLKEMATKSSHDNLETFKDILNDIDDVTDDGTGTNF</sequence>
<accession>A0ABY7DTW1</accession>
<reference evidence="1" key="1">
    <citation type="submission" date="2022-11" db="EMBL/GenBank/DDBJ databases">
        <title>Centuries of genome instability and evolution in soft-shell clam transmissible cancer (bioRxiv).</title>
        <authorList>
            <person name="Hart S.F.M."/>
            <person name="Yonemitsu M.A."/>
            <person name="Giersch R.M."/>
            <person name="Beal B.F."/>
            <person name="Arriagada G."/>
            <person name="Davis B.W."/>
            <person name="Ostrander E.A."/>
            <person name="Goff S.P."/>
            <person name="Metzger M.J."/>
        </authorList>
    </citation>
    <scope>NUCLEOTIDE SEQUENCE</scope>
    <source>
        <strain evidence="1">MELC-2E11</strain>
        <tissue evidence="1">Siphon/mantle</tissue>
    </source>
</reference>
<keyword evidence="2" id="KW-1185">Reference proteome</keyword>
<evidence type="ECO:0000313" key="1">
    <source>
        <dbReference type="EMBL" id="WAQ99790.1"/>
    </source>
</evidence>
<dbReference type="Proteomes" id="UP001164746">
    <property type="component" value="Chromosome 3"/>
</dbReference>
<dbReference type="EMBL" id="CP111014">
    <property type="protein sequence ID" value="WAQ99790.1"/>
    <property type="molecule type" value="Genomic_DNA"/>
</dbReference>
<organism evidence="1 2">
    <name type="scientific">Mya arenaria</name>
    <name type="common">Soft-shell clam</name>
    <dbReference type="NCBI Taxonomy" id="6604"/>
    <lineage>
        <taxon>Eukaryota</taxon>
        <taxon>Metazoa</taxon>
        <taxon>Spiralia</taxon>
        <taxon>Lophotrochozoa</taxon>
        <taxon>Mollusca</taxon>
        <taxon>Bivalvia</taxon>
        <taxon>Autobranchia</taxon>
        <taxon>Heteroconchia</taxon>
        <taxon>Euheterodonta</taxon>
        <taxon>Imparidentia</taxon>
        <taxon>Neoheterodontei</taxon>
        <taxon>Myida</taxon>
        <taxon>Myoidea</taxon>
        <taxon>Myidae</taxon>
        <taxon>Mya</taxon>
    </lineage>
</organism>
<evidence type="ECO:0000313" key="2">
    <source>
        <dbReference type="Proteomes" id="UP001164746"/>
    </source>
</evidence>
<proteinExistence type="predicted"/>
<protein>
    <submittedName>
        <fullName evidence="1">Uncharacterized protein</fullName>
    </submittedName>
</protein>
<gene>
    <name evidence="1" type="ORF">MAR_024163</name>
</gene>